<sequence>MHCESEATDVSIFRDRITDNRLKACFHPAPSGRPFDGLIYASGALPLNLPFMNKYMETQIRSVEEKKGQKKNEKKKNSAILNPHNAKKI</sequence>
<organism evidence="2 3">
    <name type="scientific">Caenorhabditis japonica</name>
    <dbReference type="NCBI Taxonomy" id="281687"/>
    <lineage>
        <taxon>Eukaryota</taxon>
        <taxon>Metazoa</taxon>
        <taxon>Ecdysozoa</taxon>
        <taxon>Nematoda</taxon>
        <taxon>Chromadorea</taxon>
        <taxon>Rhabditida</taxon>
        <taxon>Rhabditina</taxon>
        <taxon>Rhabditomorpha</taxon>
        <taxon>Rhabditoidea</taxon>
        <taxon>Rhabditidae</taxon>
        <taxon>Peloderinae</taxon>
        <taxon>Caenorhabditis</taxon>
    </lineage>
</organism>
<name>A0A8R1E6L3_CAEJA</name>
<reference evidence="3" key="1">
    <citation type="submission" date="2010-08" db="EMBL/GenBank/DDBJ databases">
        <authorList>
            <consortium name="Caenorhabditis japonica Sequencing Consortium"/>
            <person name="Wilson R.K."/>
        </authorList>
    </citation>
    <scope>NUCLEOTIDE SEQUENCE [LARGE SCALE GENOMIC DNA]</scope>
    <source>
        <strain evidence="3">DF5081</strain>
    </source>
</reference>
<evidence type="ECO:0000313" key="2">
    <source>
        <dbReference type="EnsemblMetazoa" id="CJA23077.1"/>
    </source>
</evidence>
<keyword evidence="3" id="KW-1185">Reference proteome</keyword>
<dbReference type="AlphaFoldDB" id="A0A8R1E6L3"/>
<evidence type="ECO:0000313" key="3">
    <source>
        <dbReference type="Proteomes" id="UP000005237"/>
    </source>
</evidence>
<accession>A0A8R1E6L3</accession>
<evidence type="ECO:0000256" key="1">
    <source>
        <dbReference type="SAM" id="MobiDB-lite"/>
    </source>
</evidence>
<protein>
    <submittedName>
        <fullName evidence="2">Uncharacterized protein</fullName>
    </submittedName>
</protein>
<reference evidence="2" key="2">
    <citation type="submission" date="2022-06" db="UniProtKB">
        <authorList>
            <consortium name="EnsemblMetazoa"/>
        </authorList>
    </citation>
    <scope>IDENTIFICATION</scope>
    <source>
        <strain evidence="2">DF5081</strain>
    </source>
</reference>
<dbReference type="Proteomes" id="UP000005237">
    <property type="component" value="Unassembled WGS sequence"/>
</dbReference>
<dbReference type="EnsemblMetazoa" id="CJA23077.1">
    <property type="protein sequence ID" value="CJA23077.1"/>
    <property type="gene ID" value="WBGene00178649"/>
</dbReference>
<feature type="region of interest" description="Disordered" evidence="1">
    <location>
        <begin position="63"/>
        <end position="89"/>
    </location>
</feature>
<proteinExistence type="predicted"/>